<sequence>MVGGYLVAEAMVAVALVLTASAFTSNIFNVLREMEQVGRDRLLHIRKEVQTRLEPVFIHVSENRSILHFWVKNTGLVKLSHSEIAMTEVFVIGRQLLENPRYCGEPPCWSYELVRDVFEDNGWSWGETVKITVRLRQPLSNGEYLIRLSTLYSRVDHVFSVGG</sequence>
<name>A0A7J3VSA1_CALS0</name>
<feature type="transmembrane region" description="Helical" evidence="1">
    <location>
        <begin position="6"/>
        <end position="31"/>
    </location>
</feature>
<organism evidence="2">
    <name type="scientific">Caldiarchaeum subterraneum</name>
    <dbReference type="NCBI Taxonomy" id="311458"/>
    <lineage>
        <taxon>Archaea</taxon>
        <taxon>Nitrososphaerota</taxon>
        <taxon>Candidatus Caldarchaeales</taxon>
        <taxon>Candidatus Caldarchaeaceae</taxon>
        <taxon>Candidatus Caldarchaeum</taxon>
    </lineage>
</organism>
<proteinExistence type="predicted"/>
<dbReference type="AlphaFoldDB" id="A0A7J3VSA1"/>
<comment type="caution">
    <text evidence="2">The sequence shown here is derived from an EMBL/GenBank/DDBJ whole genome shotgun (WGS) entry which is preliminary data.</text>
</comment>
<reference evidence="2" key="1">
    <citation type="journal article" date="2020" name="mSystems">
        <title>Genome- and Community-Level Interaction Insights into Carbon Utilization and Element Cycling Functions of Hydrothermarchaeota in Hydrothermal Sediment.</title>
        <authorList>
            <person name="Zhou Z."/>
            <person name="Liu Y."/>
            <person name="Xu W."/>
            <person name="Pan J."/>
            <person name="Luo Z.H."/>
            <person name="Li M."/>
        </authorList>
    </citation>
    <scope>NUCLEOTIDE SEQUENCE [LARGE SCALE GENOMIC DNA]</scope>
    <source>
        <strain evidence="2">SpSt-1074</strain>
    </source>
</reference>
<keyword evidence="1" id="KW-0812">Transmembrane</keyword>
<gene>
    <name evidence="2" type="ORF">ENM31_01795</name>
</gene>
<accession>A0A7J3VSA1</accession>
<evidence type="ECO:0000313" key="2">
    <source>
        <dbReference type="EMBL" id="HHM44018.1"/>
    </source>
</evidence>
<keyword evidence="1" id="KW-1133">Transmembrane helix</keyword>
<keyword evidence="1" id="KW-0472">Membrane</keyword>
<dbReference type="EMBL" id="DRXH01000062">
    <property type="protein sequence ID" value="HHM44018.1"/>
    <property type="molecule type" value="Genomic_DNA"/>
</dbReference>
<protein>
    <submittedName>
        <fullName evidence="2">Uncharacterized protein</fullName>
    </submittedName>
</protein>
<evidence type="ECO:0000256" key="1">
    <source>
        <dbReference type="SAM" id="Phobius"/>
    </source>
</evidence>